<feature type="non-terminal residue" evidence="3">
    <location>
        <position position="1"/>
    </location>
</feature>
<reference evidence="3" key="1">
    <citation type="submission" date="2015-04" db="EMBL/GenBank/DDBJ databases">
        <title>The genome sequence of the plant pathogenic Rhizarian Plasmodiophora brassicae reveals insights in its biotrophic life cycle and the origin of chitin synthesis.</title>
        <authorList>
            <person name="Schwelm A."/>
            <person name="Fogelqvist J."/>
            <person name="Knaust A."/>
            <person name="Julke S."/>
            <person name="Lilja T."/>
            <person name="Dhandapani V."/>
            <person name="Bonilla-Rosso G."/>
            <person name="Karlsson M."/>
            <person name="Shevchenko A."/>
            <person name="Choi S.R."/>
            <person name="Kim H.G."/>
            <person name="Park J.Y."/>
            <person name="Lim Y.P."/>
            <person name="Ludwig-Muller J."/>
            <person name="Dixelius C."/>
        </authorList>
    </citation>
    <scope>NUCLEOTIDE SEQUENCE</scope>
    <source>
        <tissue evidence="3">Potato root galls</tissue>
    </source>
</reference>
<accession>A0A0H5RPB1</accession>
<feature type="chain" id="PRO_5005224137" evidence="2">
    <location>
        <begin position="21"/>
        <end position="298"/>
    </location>
</feature>
<proteinExistence type="predicted"/>
<feature type="transmembrane region" description="Helical" evidence="1">
    <location>
        <begin position="72"/>
        <end position="94"/>
    </location>
</feature>
<organism evidence="3">
    <name type="scientific">Spongospora subterranea</name>
    <dbReference type="NCBI Taxonomy" id="70186"/>
    <lineage>
        <taxon>Eukaryota</taxon>
        <taxon>Sar</taxon>
        <taxon>Rhizaria</taxon>
        <taxon>Endomyxa</taxon>
        <taxon>Phytomyxea</taxon>
        <taxon>Plasmodiophorida</taxon>
        <taxon>Plasmodiophoridae</taxon>
        <taxon>Spongospora</taxon>
    </lineage>
</organism>
<dbReference type="AlphaFoldDB" id="A0A0H5RPB1"/>
<keyword evidence="1" id="KW-0812">Transmembrane</keyword>
<keyword evidence="1" id="KW-0472">Membrane</keyword>
<name>A0A0H5RPB1_9EUKA</name>
<evidence type="ECO:0000256" key="1">
    <source>
        <dbReference type="SAM" id="Phobius"/>
    </source>
</evidence>
<evidence type="ECO:0000313" key="3">
    <source>
        <dbReference type="EMBL" id="CRZ10559.1"/>
    </source>
</evidence>
<dbReference type="EMBL" id="HACM01010117">
    <property type="protein sequence ID" value="CRZ10559.1"/>
    <property type="molecule type" value="Transcribed_RNA"/>
</dbReference>
<keyword evidence="1" id="KW-1133">Transmembrane helix</keyword>
<feature type="signal peptide" evidence="2">
    <location>
        <begin position="1"/>
        <end position="20"/>
    </location>
</feature>
<protein>
    <submittedName>
        <fullName evidence="3">Uncharacterized protein</fullName>
    </submittedName>
</protein>
<keyword evidence="2" id="KW-0732">Signal</keyword>
<sequence>RGRPLLALVGLTSLISSSSSQLLIMMISSPMVNGQTSAPPPPSQYPINMMQAPYTQEPPDPVEMPTRRRLKIAAGVVYVIVCIAIVVIISRIVLPQLVFKQKSEYATEMEDIIRQIKGYTTTPPTMEQAASFIKQCKQYDNKFSGIFFPDAAKYNDALTSATINYRVAHQATFEKLFSYYQEINGAINHHVGPWSKASQKKISKFLVKVGDIHDRHIFLPVYCLDAYWELYSKINNSLDIIYEIRRFRHQVLTANQKDVIGLEAIWDTELYGINLPFPVSLEIWNLIDEVDSLLRCFA</sequence>
<evidence type="ECO:0000256" key="2">
    <source>
        <dbReference type="SAM" id="SignalP"/>
    </source>
</evidence>